<protein>
    <submittedName>
        <fullName evidence="3">Uncharacterized conserved protein YecT, DUF1311 family</fullName>
    </submittedName>
</protein>
<name>A0A1N7IK94_9PROT</name>
<gene>
    <name evidence="3" type="ORF">SAMN05421779_101257</name>
</gene>
<evidence type="ECO:0000313" key="4">
    <source>
        <dbReference type="Proteomes" id="UP000185678"/>
    </source>
</evidence>
<feature type="domain" description="Lysozyme inhibitor LprI-like N-terminal" evidence="2">
    <location>
        <begin position="54"/>
        <end position="144"/>
    </location>
</feature>
<evidence type="ECO:0000313" key="3">
    <source>
        <dbReference type="EMBL" id="SIS37487.1"/>
    </source>
</evidence>
<keyword evidence="1" id="KW-0732">Signal</keyword>
<dbReference type="Pfam" id="PF07007">
    <property type="entry name" value="LprI"/>
    <property type="match status" value="1"/>
</dbReference>
<feature type="signal peptide" evidence="1">
    <location>
        <begin position="1"/>
        <end position="29"/>
    </location>
</feature>
<feature type="chain" id="PRO_5012252897" evidence="1">
    <location>
        <begin position="30"/>
        <end position="151"/>
    </location>
</feature>
<evidence type="ECO:0000259" key="2">
    <source>
        <dbReference type="Pfam" id="PF07007"/>
    </source>
</evidence>
<sequence>MLNATLLHPARRWVTAALIAGAMSIPTIAAPAVAAEPTPPAHTLQKPGGGTIDCDATDQDNELLACARKDLEAGQKRLDVLVKETMASLPPEGKTTFEAAHKAWVAYRDADCRWNAYDIETGRSSDLILMSCLADLTISRMEELEAGINPQ</sequence>
<organism evidence="3 4">
    <name type="scientific">Insolitispirillum peregrinum</name>
    <dbReference type="NCBI Taxonomy" id="80876"/>
    <lineage>
        <taxon>Bacteria</taxon>
        <taxon>Pseudomonadati</taxon>
        <taxon>Pseudomonadota</taxon>
        <taxon>Alphaproteobacteria</taxon>
        <taxon>Rhodospirillales</taxon>
        <taxon>Novispirillaceae</taxon>
        <taxon>Insolitispirillum</taxon>
    </lineage>
</organism>
<dbReference type="EMBL" id="FTOA01000001">
    <property type="protein sequence ID" value="SIS37487.1"/>
    <property type="molecule type" value="Genomic_DNA"/>
</dbReference>
<accession>A0A1N7IK94</accession>
<proteinExistence type="predicted"/>
<dbReference type="Proteomes" id="UP000185678">
    <property type="component" value="Unassembled WGS sequence"/>
</dbReference>
<dbReference type="AlphaFoldDB" id="A0A1N7IK94"/>
<dbReference type="RefSeq" id="WP_076398214.1">
    <property type="nucleotide sequence ID" value="NZ_FTOA01000001.1"/>
</dbReference>
<keyword evidence="4" id="KW-1185">Reference proteome</keyword>
<dbReference type="Gene3D" id="1.20.1270.180">
    <property type="match status" value="1"/>
</dbReference>
<evidence type="ECO:0000256" key="1">
    <source>
        <dbReference type="SAM" id="SignalP"/>
    </source>
</evidence>
<dbReference type="InterPro" id="IPR009739">
    <property type="entry name" value="LprI-like_N"/>
</dbReference>
<reference evidence="3 4" key="1">
    <citation type="submission" date="2017-01" db="EMBL/GenBank/DDBJ databases">
        <authorList>
            <person name="Mah S.A."/>
            <person name="Swanson W.J."/>
            <person name="Moy G.W."/>
            <person name="Vacquier V.D."/>
        </authorList>
    </citation>
    <scope>NUCLEOTIDE SEQUENCE [LARGE SCALE GENOMIC DNA]</scope>
    <source>
        <strain evidence="3 4">DSM 11589</strain>
    </source>
</reference>
<dbReference type="STRING" id="80876.SAMN05421779_101257"/>